<sequence>MIIVQKTIVFAFPSFFSARHGEGTWCGCPDFWWKTATCFSDEIESESGEKSVFCAAKEPSSYDFWLADLRLGIFRVAKAKLSSCER</sequence>
<proteinExistence type="predicted"/>
<protein>
    <submittedName>
        <fullName evidence="1">Uncharacterized protein</fullName>
    </submittedName>
</protein>
<dbReference type="EMBL" id="JBBNFP010000003">
    <property type="protein sequence ID" value="MEQ2485784.1"/>
    <property type="molecule type" value="Genomic_DNA"/>
</dbReference>
<keyword evidence="2" id="KW-1185">Reference proteome</keyword>
<comment type="caution">
    <text evidence="1">The sequence shown here is derived from an EMBL/GenBank/DDBJ whole genome shotgun (WGS) entry which is preliminary data.</text>
</comment>
<gene>
    <name evidence="1" type="ORF">AAAT34_01790</name>
</gene>
<dbReference type="Proteomes" id="UP001487296">
    <property type="component" value="Unassembled WGS sequence"/>
</dbReference>
<name>A0ABV1FN09_9BACT</name>
<evidence type="ECO:0000313" key="1">
    <source>
        <dbReference type="EMBL" id="MEQ2485784.1"/>
    </source>
</evidence>
<organism evidence="1 2">
    <name type="scientific">Hallella faecis</name>
    <dbReference type="NCBI Taxonomy" id="2841596"/>
    <lineage>
        <taxon>Bacteria</taxon>
        <taxon>Pseudomonadati</taxon>
        <taxon>Bacteroidota</taxon>
        <taxon>Bacteroidia</taxon>
        <taxon>Bacteroidales</taxon>
        <taxon>Prevotellaceae</taxon>
        <taxon>Hallella</taxon>
    </lineage>
</organism>
<accession>A0ABV1FN09</accession>
<evidence type="ECO:0000313" key="2">
    <source>
        <dbReference type="Proteomes" id="UP001487296"/>
    </source>
</evidence>
<dbReference type="RefSeq" id="WP_215758777.1">
    <property type="nucleotide sequence ID" value="NZ_JAHKBE010000002.1"/>
</dbReference>
<reference evidence="1 2" key="1">
    <citation type="submission" date="2024-04" db="EMBL/GenBank/DDBJ databases">
        <title>Human intestinal bacterial collection.</title>
        <authorList>
            <person name="Pauvert C."/>
            <person name="Hitch T.C.A."/>
            <person name="Clavel T."/>
        </authorList>
    </citation>
    <scope>NUCLEOTIDE SEQUENCE [LARGE SCALE GENOMIC DNA]</scope>
    <source>
        <strain evidence="1 2">CLA-AA-H145</strain>
    </source>
</reference>